<sequence length="486" mass="52604">MPPVLAPTGKSADCPDIQTPATNPYRQLLRRRFPEPLVLLLIFLVGVYLWDNHFGKVLMPHAPAQRTELLELALRKADRDLRLADGTAQYPSWVQPLLGVDPLPQSLDHHISALEPLIYSRHRHEEDAMTAAIEDEAAFALAVMISIQAGGDGATAPFAKYGLNPAPPPGPILSTIIDGREAWWHMAYLEGLDIPEAAMASRLVDARTQQLVGNMIKSRGCVAALTLGGLVFIPGTLVAFVRAGKRRERPGYAGRWKLSFGLGVFLLAYLASIGFSSTFNEALGLIAANADPEAGPLMSKPLYIALDSLTRFLPAFIALGLLFRRPRHAVSRLGIAGPFDARLVLGSFAILQIIDFGLRMTVDRSETPDPTGGLSASELGPWGLVFGIVSACIAAPIAEEILYRGVLFRSLANRLKLWPATLVSSVVFAIVHFYPLSSLVMIACVGMVCALSFAASRGLLTAIVLHSLYNAAIKIPEWIVYQTTLS</sequence>
<accession>A0ABM7RCJ9</accession>
<feature type="transmembrane region" description="Helical" evidence="1">
    <location>
        <begin position="256"/>
        <end position="275"/>
    </location>
</feature>
<evidence type="ECO:0000256" key="1">
    <source>
        <dbReference type="SAM" id="Phobius"/>
    </source>
</evidence>
<feature type="domain" description="CAAX prenyl protease 2/Lysostaphin resistance protein A-like" evidence="2">
    <location>
        <begin position="382"/>
        <end position="471"/>
    </location>
</feature>
<name>A0ABM7RCJ9_9BACT</name>
<dbReference type="PANTHER" id="PTHR43592:SF15">
    <property type="entry name" value="CAAX AMINO TERMINAL PROTEASE FAMILY PROTEIN"/>
    <property type="match status" value="1"/>
</dbReference>
<feature type="transmembrane region" description="Helical" evidence="1">
    <location>
        <begin position="440"/>
        <end position="465"/>
    </location>
</feature>
<dbReference type="EMBL" id="AP024702">
    <property type="protein sequence ID" value="BCX47388.1"/>
    <property type="molecule type" value="Genomic_DNA"/>
</dbReference>
<feature type="transmembrane region" description="Helical" evidence="1">
    <location>
        <begin position="415"/>
        <end position="434"/>
    </location>
</feature>
<dbReference type="Pfam" id="PF02517">
    <property type="entry name" value="Rce1-like"/>
    <property type="match status" value="1"/>
</dbReference>
<evidence type="ECO:0000313" key="3">
    <source>
        <dbReference type="EMBL" id="BCX47388.1"/>
    </source>
</evidence>
<dbReference type="PANTHER" id="PTHR43592">
    <property type="entry name" value="CAAX AMINO TERMINAL PROTEASE"/>
    <property type="match status" value="1"/>
</dbReference>
<evidence type="ECO:0000259" key="2">
    <source>
        <dbReference type="Pfam" id="PF02517"/>
    </source>
</evidence>
<dbReference type="RefSeq" id="WP_338689562.1">
    <property type="nucleotide sequence ID" value="NZ_AP024702.1"/>
</dbReference>
<feature type="transmembrane region" description="Helical" evidence="1">
    <location>
        <begin position="343"/>
        <end position="362"/>
    </location>
</feature>
<keyword evidence="1" id="KW-1133">Transmembrane helix</keyword>
<evidence type="ECO:0000313" key="4">
    <source>
        <dbReference type="Proteomes" id="UP001374893"/>
    </source>
</evidence>
<dbReference type="Proteomes" id="UP001374893">
    <property type="component" value="Chromosome"/>
</dbReference>
<feature type="transmembrane region" description="Helical" evidence="1">
    <location>
        <begin position="302"/>
        <end position="323"/>
    </location>
</feature>
<reference evidence="3 4" key="1">
    <citation type="submission" date="2021-06" db="EMBL/GenBank/DDBJ databases">
        <title>Complete genome of Haloferula helveola possessing various polysaccharide degrading enzymes.</title>
        <authorList>
            <person name="Takami H."/>
            <person name="Huang C."/>
            <person name="Hamasaki K."/>
        </authorList>
    </citation>
    <scope>NUCLEOTIDE SEQUENCE [LARGE SCALE GENOMIC DNA]</scope>
    <source>
        <strain evidence="3 4">CN-1</strain>
    </source>
</reference>
<dbReference type="InterPro" id="IPR003675">
    <property type="entry name" value="Rce1/LyrA-like_dom"/>
</dbReference>
<feature type="transmembrane region" description="Helical" evidence="1">
    <location>
        <begin position="382"/>
        <end position="403"/>
    </location>
</feature>
<organism evidence="3 4">
    <name type="scientific">Haloferula helveola</name>
    <dbReference type="NCBI Taxonomy" id="490095"/>
    <lineage>
        <taxon>Bacteria</taxon>
        <taxon>Pseudomonadati</taxon>
        <taxon>Verrucomicrobiota</taxon>
        <taxon>Verrucomicrobiia</taxon>
        <taxon>Verrucomicrobiales</taxon>
        <taxon>Verrucomicrobiaceae</taxon>
        <taxon>Haloferula</taxon>
    </lineage>
</organism>
<keyword evidence="4" id="KW-1185">Reference proteome</keyword>
<keyword evidence="1" id="KW-0472">Membrane</keyword>
<keyword evidence="1" id="KW-0812">Transmembrane</keyword>
<feature type="transmembrane region" description="Helical" evidence="1">
    <location>
        <begin position="222"/>
        <end position="244"/>
    </location>
</feature>
<proteinExistence type="predicted"/>
<protein>
    <recommendedName>
        <fullName evidence="2">CAAX prenyl protease 2/Lysostaphin resistance protein A-like domain-containing protein</fullName>
    </recommendedName>
</protein>
<gene>
    <name evidence="3" type="ORF">HAHE_12960</name>
</gene>